<name>A0A4Z1P8W7_9PEZI</name>
<sequence>MDGGSSSSLSELIERARALEFALTVLPTATQDYSERVDSQQQSPACEENESVKYFPAPSEGEWIAASLPCPRKNATPIQRRRDEVARALSPIIPGVDGDETVSDEETPPPLPPRPVAIPEGKGQAVPRNERLEKLQALVDFGENISKFAKNLRKKLVKIFDGPFISHFGKERKRRNDELEASSTDDEETTTEVCDNSPSSATRQYGGQNTKGVFLAPGTYSHEVVIFRKKRVPRRRRNRLPVIVVTFEDGWEGWR</sequence>
<feature type="compositionally biased region" description="Acidic residues" evidence="1">
    <location>
        <begin position="97"/>
        <end position="107"/>
    </location>
</feature>
<feature type="region of interest" description="Disordered" evidence="1">
    <location>
        <begin position="93"/>
        <end position="124"/>
    </location>
</feature>
<dbReference type="AlphaFoldDB" id="A0A4Z1P8W7"/>
<dbReference type="Proteomes" id="UP000298493">
    <property type="component" value="Unassembled WGS sequence"/>
</dbReference>
<accession>A0A4Z1P8W7</accession>
<comment type="caution">
    <text evidence="2">The sequence shown here is derived from an EMBL/GenBank/DDBJ whole genome shotgun (WGS) entry which is preliminary data.</text>
</comment>
<organism evidence="2 3">
    <name type="scientific">Venturia nashicola</name>
    <dbReference type="NCBI Taxonomy" id="86259"/>
    <lineage>
        <taxon>Eukaryota</taxon>
        <taxon>Fungi</taxon>
        <taxon>Dikarya</taxon>
        <taxon>Ascomycota</taxon>
        <taxon>Pezizomycotina</taxon>
        <taxon>Dothideomycetes</taxon>
        <taxon>Pleosporomycetidae</taxon>
        <taxon>Venturiales</taxon>
        <taxon>Venturiaceae</taxon>
        <taxon>Venturia</taxon>
    </lineage>
</organism>
<protein>
    <submittedName>
        <fullName evidence="2">Uncharacterized protein</fullName>
    </submittedName>
</protein>
<reference evidence="2 3" key="1">
    <citation type="submission" date="2019-04" db="EMBL/GenBank/DDBJ databases">
        <title>High contiguity whole genome sequence and gene annotation resource for two Venturia nashicola isolates.</title>
        <authorList>
            <person name="Prokchorchik M."/>
            <person name="Won K."/>
            <person name="Lee Y."/>
            <person name="Choi E.D."/>
            <person name="Segonzac C."/>
            <person name="Sohn K.H."/>
        </authorList>
    </citation>
    <scope>NUCLEOTIDE SEQUENCE [LARGE SCALE GENOMIC DNA]</scope>
    <source>
        <strain evidence="2 3">PRI2</strain>
    </source>
</reference>
<feature type="compositionally biased region" description="Acidic residues" evidence="1">
    <location>
        <begin position="179"/>
        <end position="190"/>
    </location>
</feature>
<feature type="compositionally biased region" description="Polar residues" evidence="1">
    <location>
        <begin position="193"/>
        <end position="209"/>
    </location>
</feature>
<dbReference type="EMBL" id="SNSC02000003">
    <property type="protein sequence ID" value="TID25683.1"/>
    <property type="molecule type" value="Genomic_DNA"/>
</dbReference>
<evidence type="ECO:0000256" key="1">
    <source>
        <dbReference type="SAM" id="MobiDB-lite"/>
    </source>
</evidence>
<evidence type="ECO:0000313" key="3">
    <source>
        <dbReference type="Proteomes" id="UP000298493"/>
    </source>
</evidence>
<proteinExistence type="predicted"/>
<evidence type="ECO:0000313" key="2">
    <source>
        <dbReference type="EMBL" id="TID25683.1"/>
    </source>
</evidence>
<gene>
    <name evidence="2" type="ORF">E6O75_ATG03546</name>
</gene>
<feature type="region of interest" description="Disordered" evidence="1">
    <location>
        <begin position="172"/>
        <end position="209"/>
    </location>
</feature>
<keyword evidence="3" id="KW-1185">Reference proteome</keyword>